<dbReference type="GO" id="GO:0008061">
    <property type="term" value="F:chitin binding"/>
    <property type="evidence" value="ECO:0007669"/>
    <property type="project" value="UniProtKB-KW"/>
</dbReference>
<accession>A0A175VXH2</accession>
<evidence type="ECO:0000313" key="5">
    <source>
        <dbReference type="EMBL" id="KXX76237.1"/>
    </source>
</evidence>
<dbReference type="SUPFAM" id="SSF51445">
    <property type="entry name" value="(Trans)glycosidases"/>
    <property type="match status" value="1"/>
</dbReference>
<evidence type="ECO:0000259" key="4">
    <source>
        <dbReference type="PROSITE" id="PS51910"/>
    </source>
</evidence>
<dbReference type="InterPro" id="IPR017853">
    <property type="entry name" value="GH"/>
</dbReference>
<dbReference type="Gene3D" id="3.20.20.80">
    <property type="entry name" value="Glycosidases"/>
    <property type="match status" value="1"/>
</dbReference>
<sequence>MRAAYSASYGISLTLAPDCWYLRWFDAKGLEPYVDHMGFMAYDLHGYWDQDVLALGSIVRGQADVREIYNNSIPLVYAGLDFSKLDFGVAWYGRCYTLQDPSRNTLGCPFKGLSTPAKCTNSAGVMSLDEIRDLIAERGLQPRLLQGAMMKEIVWDDQ</sequence>
<protein>
    <submittedName>
        <fullName evidence="5">Chitinase</fullName>
    </submittedName>
</protein>
<keyword evidence="2" id="KW-0147">Chitin-binding</keyword>
<dbReference type="PANTHER" id="PTHR47700:SF2">
    <property type="entry name" value="CHITINASE"/>
    <property type="match status" value="1"/>
</dbReference>
<dbReference type="Proteomes" id="UP000078237">
    <property type="component" value="Unassembled WGS sequence"/>
</dbReference>
<dbReference type="PROSITE" id="PS51910">
    <property type="entry name" value="GH18_2"/>
    <property type="match status" value="1"/>
</dbReference>
<dbReference type="Pfam" id="PF00704">
    <property type="entry name" value="Glyco_hydro_18"/>
    <property type="match status" value="1"/>
</dbReference>
<evidence type="ECO:0000313" key="6">
    <source>
        <dbReference type="Proteomes" id="UP000078237"/>
    </source>
</evidence>
<dbReference type="InterPro" id="IPR053214">
    <property type="entry name" value="LysM12-like"/>
</dbReference>
<gene>
    <name evidence="5" type="ORF">MMYC01_207256</name>
</gene>
<evidence type="ECO:0000256" key="1">
    <source>
        <dbReference type="ARBA" id="ARBA00008682"/>
    </source>
</evidence>
<dbReference type="AlphaFoldDB" id="A0A175VXH2"/>
<keyword evidence="3" id="KW-0843">Virulence</keyword>
<evidence type="ECO:0000256" key="2">
    <source>
        <dbReference type="ARBA" id="ARBA00022669"/>
    </source>
</evidence>
<comment type="similarity">
    <text evidence="1">Belongs to the glycosyl hydrolase 18 family. Chitinase class V subfamily.</text>
</comment>
<dbReference type="VEuPathDB" id="FungiDB:MMYC01_207256"/>
<name>A0A175VXH2_9PEZI</name>
<reference evidence="5 6" key="1">
    <citation type="journal article" date="2016" name="Genome Announc.">
        <title>Genome Sequence of Madurella mycetomatis mm55, Isolated from a Human Mycetoma Case in Sudan.</title>
        <authorList>
            <person name="Smit S."/>
            <person name="Derks M.F."/>
            <person name="Bervoets S."/>
            <person name="Fahal A."/>
            <person name="van Leeuwen W."/>
            <person name="van Belkum A."/>
            <person name="van de Sande W.W."/>
        </authorList>
    </citation>
    <scope>NUCLEOTIDE SEQUENCE [LARGE SCALE GENOMIC DNA]</scope>
    <source>
        <strain evidence="6">mm55</strain>
    </source>
</reference>
<organism evidence="5 6">
    <name type="scientific">Madurella mycetomatis</name>
    <dbReference type="NCBI Taxonomy" id="100816"/>
    <lineage>
        <taxon>Eukaryota</taxon>
        <taxon>Fungi</taxon>
        <taxon>Dikarya</taxon>
        <taxon>Ascomycota</taxon>
        <taxon>Pezizomycotina</taxon>
        <taxon>Sordariomycetes</taxon>
        <taxon>Sordariomycetidae</taxon>
        <taxon>Sordariales</taxon>
        <taxon>Sordariales incertae sedis</taxon>
        <taxon>Madurella</taxon>
    </lineage>
</organism>
<dbReference type="InterPro" id="IPR001223">
    <property type="entry name" value="Glyco_hydro18_cat"/>
</dbReference>
<dbReference type="Gene3D" id="3.10.50.10">
    <property type="match status" value="1"/>
</dbReference>
<dbReference type="InterPro" id="IPR029070">
    <property type="entry name" value="Chitinase_insertion_sf"/>
</dbReference>
<dbReference type="EMBL" id="LCTW02000221">
    <property type="protein sequence ID" value="KXX76237.1"/>
    <property type="molecule type" value="Genomic_DNA"/>
</dbReference>
<dbReference type="SUPFAM" id="SSF54556">
    <property type="entry name" value="Chitinase insertion domain"/>
    <property type="match status" value="1"/>
</dbReference>
<dbReference type="GO" id="GO:0005975">
    <property type="term" value="P:carbohydrate metabolic process"/>
    <property type="evidence" value="ECO:0007669"/>
    <property type="project" value="InterPro"/>
</dbReference>
<dbReference type="STRING" id="100816.A0A175VXH2"/>
<keyword evidence="6" id="KW-1185">Reference proteome</keyword>
<dbReference type="PANTHER" id="PTHR47700">
    <property type="entry name" value="V CHITINASE, PUTATIVE (AFU_ORTHOLOGUE AFUA_6G13720)-RELATED"/>
    <property type="match status" value="1"/>
</dbReference>
<dbReference type="OrthoDB" id="73875at2759"/>
<feature type="domain" description="GH18" evidence="4">
    <location>
        <begin position="1"/>
        <end position="158"/>
    </location>
</feature>
<evidence type="ECO:0000256" key="3">
    <source>
        <dbReference type="ARBA" id="ARBA00023026"/>
    </source>
</evidence>
<proteinExistence type="inferred from homology"/>
<comment type="caution">
    <text evidence="5">The sequence shown here is derived from an EMBL/GenBank/DDBJ whole genome shotgun (WGS) entry which is preliminary data.</text>
</comment>